<dbReference type="InterPro" id="IPR029060">
    <property type="entry name" value="PIN-like_dom_sf"/>
</dbReference>
<protein>
    <submittedName>
        <fullName evidence="3">PIN domain-like protein</fullName>
    </submittedName>
</protein>
<dbReference type="InterPro" id="IPR006084">
    <property type="entry name" value="XPG/Rad2"/>
</dbReference>
<organism evidence="3 4">
    <name type="scientific">Aaosphaeria arxii CBS 175.79</name>
    <dbReference type="NCBI Taxonomy" id="1450172"/>
    <lineage>
        <taxon>Eukaryota</taxon>
        <taxon>Fungi</taxon>
        <taxon>Dikarya</taxon>
        <taxon>Ascomycota</taxon>
        <taxon>Pezizomycotina</taxon>
        <taxon>Dothideomycetes</taxon>
        <taxon>Pleosporomycetidae</taxon>
        <taxon>Pleosporales</taxon>
        <taxon>Pleosporales incertae sedis</taxon>
        <taxon>Aaosphaeria</taxon>
    </lineage>
</organism>
<feature type="compositionally biased region" description="Polar residues" evidence="1">
    <location>
        <begin position="522"/>
        <end position="535"/>
    </location>
</feature>
<evidence type="ECO:0000259" key="2">
    <source>
        <dbReference type="SMART" id="SM00484"/>
    </source>
</evidence>
<dbReference type="OrthoDB" id="2959108at2759"/>
<dbReference type="PANTHER" id="PTHR11081:SF62">
    <property type="entry name" value="XPG-I DOMAIN-CONTAINING PROTEIN"/>
    <property type="match status" value="1"/>
</dbReference>
<dbReference type="InterPro" id="IPR006086">
    <property type="entry name" value="XPG-I_dom"/>
</dbReference>
<feature type="compositionally biased region" description="Low complexity" evidence="1">
    <location>
        <begin position="682"/>
        <end position="701"/>
    </location>
</feature>
<evidence type="ECO:0000256" key="1">
    <source>
        <dbReference type="SAM" id="MobiDB-lite"/>
    </source>
</evidence>
<feature type="region of interest" description="Disordered" evidence="1">
    <location>
        <begin position="600"/>
        <end position="719"/>
    </location>
</feature>
<proteinExistence type="predicted"/>
<evidence type="ECO:0000313" key="4">
    <source>
        <dbReference type="Proteomes" id="UP000799778"/>
    </source>
</evidence>
<dbReference type="InterPro" id="IPR036279">
    <property type="entry name" value="5-3_exonuclease_C_sf"/>
</dbReference>
<dbReference type="GeneID" id="54286347"/>
<dbReference type="SUPFAM" id="SSF88723">
    <property type="entry name" value="PIN domain-like"/>
    <property type="match status" value="1"/>
</dbReference>
<name>A0A6A5XEM0_9PLEO</name>
<feature type="domain" description="XPG-I" evidence="2">
    <location>
        <begin position="119"/>
        <end position="198"/>
    </location>
</feature>
<dbReference type="Gene3D" id="1.10.150.20">
    <property type="entry name" value="5' to 3' exonuclease, C-terminal subdomain"/>
    <property type="match status" value="1"/>
</dbReference>
<feature type="compositionally biased region" description="Polar residues" evidence="1">
    <location>
        <begin position="466"/>
        <end position="475"/>
    </location>
</feature>
<dbReference type="EMBL" id="ML978074">
    <property type="protein sequence ID" value="KAF2011286.1"/>
    <property type="molecule type" value="Genomic_DNA"/>
</dbReference>
<dbReference type="GO" id="GO:0006281">
    <property type="term" value="P:DNA repair"/>
    <property type="evidence" value="ECO:0007669"/>
    <property type="project" value="UniProtKB-ARBA"/>
</dbReference>
<feature type="compositionally biased region" description="Low complexity" evidence="1">
    <location>
        <begin position="637"/>
        <end position="649"/>
    </location>
</feature>
<dbReference type="Gene3D" id="3.40.50.1010">
    <property type="entry name" value="5'-nuclease"/>
    <property type="match status" value="2"/>
</dbReference>
<accession>A0A6A5XEM0</accession>
<feature type="region of interest" description="Disordered" evidence="1">
    <location>
        <begin position="492"/>
        <end position="538"/>
    </location>
</feature>
<feature type="compositionally biased region" description="Polar residues" evidence="1">
    <location>
        <begin position="496"/>
        <end position="515"/>
    </location>
</feature>
<feature type="region of interest" description="Disordered" evidence="1">
    <location>
        <begin position="441"/>
        <end position="478"/>
    </location>
</feature>
<dbReference type="GO" id="GO:0017108">
    <property type="term" value="F:5'-flap endonuclease activity"/>
    <property type="evidence" value="ECO:0007669"/>
    <property type="project" value="TreeGrafter"/>
</dbReference>
<dbReference type="SUPFAM" id="SSF47807">
    <property type="entry name" value="5' to 3' exonuclease, C-terminal subdomain"/>
    <property type="match status" value="1"/>
</dbReference>
<gene>
    <name evidence="3" type="ORF">BU24DRAFT_426365</name>
</gene>
<keyword evidence="4" id="KW-1185">Reference proteome</keyword>
<dbReference type="Pfam" id="PF00867">
    <property type="entry name" value="XPG_I"/>
    <property type="match status" value="1"/>
</dbReference>
<dbReference type="SMART" id="SM00484">
    <property type="entry name" value="XPGI"/>
    <property type="match status" value="1"/>
</dbReference>
<dbReference type="RefSeq" id="XP_033379625.1">
    <property type="nucleotide sequence ID" value="XM_033528950.1"/>
</dbReference>
<dbReference type="AlphaFoldDB" id="A0A6A5XEM0"/>
<dbReference type="PANTHER" id="PTHR11081">
    <property type="entry name" value="FLAP ENDONUCLEASE FAMILY MEMBER"/>
    <property type="match status" value="1"/>
</dbReference>
<sequence>MGILALWDLIKDQDHSISTAKLAEDFYKQHGRPLRIAVDEAGWRFNNLTPQQVFVIREKSNQPYQGIEKAIFYRLCHLLSLNVHLMFVFDGPRRPAKRGRNGGSKIDYDQLRVLKELLRYFKVPYHEAPGEAEAECARLQALGVVDAVWSQDSDTLMFGCDFLIRDDRVAKYKDVNSRSKDNTKKGYESVRVVRGEDIRRHHTLDRDALVLFAMLTGGDYDMTGLRGCGASTALKIVKSGIGTLLRSAETQKDCGIWRETLVFQLQNAPRAGMINVPMNYPDIKTLHKYSRPTVSPDEQLLNLRCLKSGWNKPLDELQLLEVTSQRFNIWGKFYMNWVAPVLFTRYLVSRDPALPPENIHNVKIVRPRGKNKEEQTDETKLQQKVTFSPFSVSSLQRKDFEGGERNGYWTGTVGQPFDPDHRVQWEFPIYLLRKVLPRDVLEPSAPPPKTPAGAGKRRKATDDNQEAGQSSTASNKRQKLVESLAAINRDLGKQRAAQTSHQAAKQKIPSNTYSSPIPGRPQTFQTQNPSYSSPASRLASFSIPDYDSLELLPDDDDDDDDYAINFADIEEAYLQSMESKAFIKDPNFIYDDRSFFDTGFPSPPSMRDSTGSNNTHSFRAPVAQQESQHRTPTIHRANASGASTAGSSSVPDLAELRAKRLQHLSRGAPPKPQAGRDCVNLTGDSTSQSSGQSSRQSGDRSIPGPRKEKEIEVIDLTDL</sequence>
<reference evidence="3" key="1">
    <citation type="journal article" date="2020" name="Stud. Mycol.">
        <title>101 Dothideomycetes genomes: a test case for predicting lifestyles and emergence of pathogens.</title>
        <authorList>
            <person name="Haridas S."/>
            <person name="Albert R."/>
            <person name="Binder M."/>
            <person name="Bloem J."/>
            <person name="Labutti K."/>
            <person name="Salamov A."/>
            <person name="Andreopoulos B."/>
            <person name="Baker S."/>
            <person name="Barry K."/>
            <person name="Bills G."/>
            <person name="Bluhm B."/>
            <person name="Cannon C."/>
            <person name="Castanera R."/>
            <person name="Culley D."/>
            <person name="Daum C."/>
            <person name="Ezra D."/>
            <person name="Gonzalez J."/>
            <person name="Henrissat B."/>
            <person name="Kuo A."/>
            <person name="Liang C."/>
            <person name="Lipzen A."/>
            <person name="Lutzoni F."/>
            <person name="Magnuson J."/>
            <person name="Mondo S."/>
            <person name="Nolan M."/>
            <person name="Ohm R."/>
            <person name="Pangilinan J."/>
            <person name="Park H.-J."/>
            <person name="Ramirez L."/>
            <person name="Alfaro M."/>
            <person name="Sun H."/>
            <person name="Tritt A."/>
            <person name="Yoshinaga Y."/>
            <person name="Zwiers L.-H."/>
            <person name="Turgeon B."/>
            <person name="Goodwin S."/>
            <person name="Spatafora J."/>
            <person name="Crous P."/>
            <person name="Grigoriev I."/>
        </authorList>
    </citation>
    <scope>NUCLEOTIDE SEQUENCE</scope>
    <source>
        <strain evidence="3">CBS 175.79</strain>
    </source>
</reference>
<dbReference type="Proteomes" id="UP000799778">
    <property type="component" value="Unassembled WGS sequence"/>
</dbReference>
<dbReference type="PRINTS" id="PR00853">
    <property type="entry name" value="XPGRADSUPER"/>
</dbReference>
<evidence type="ECO:0000313" key="3">
    <source>
        <dbReference type="EMBL" id="KAF2011286.1"/>
    </source>
</evidence>
<feature type="compositionally biased region" description="Polar residues" evidence="1">
    <location>
        <begin position="607"/>
        <end position="617"/>
    </location>
</feature>
<dbReference type="CDD" id="cd09870">
    <property type="entry name" value="PIN_YEN1"/>
    <property type="match status" value="1"/>
</dbReference>